<dbReference type="AlphaFoldDB" id="A0A2R4FY84"/>
<dbReference type="Gene3D" id="3.40.50.2000">
    <property type="entry name" value="Glycogen Phosphorylase B"/>
    <property type="match status" value="2"/>
</dbReference>
<evidence type="ECO:0000256" key="2">
    <source>
        <dbReference type="ARBA" id="ARBA00010488"/>
    </source>
</evidence>
<dbReference type="Pfam" id="PF00534">
    <property type="entry name" value="Glycos_transf_1"/>
    <property type="match status" value="1"/>
</dbReference>
<dbReference type="InterPro" id="IPR019734">
    <property type="entry name" value="TPR_rpt"/>
</dbReference>
<keyword evidence="6" id="KW-0472">Membrane</keyword>
<dbReference type="SUPFAM" id="SSF53756">
    <property type="entry name" value="UDP-Glycosyltransferase/glycogen phosphorylase"/>
    <property type="match status" value="3"/>
</dbReference>
<dbReference type="PANTHER" id="PTHR37316">
    <property type="entry name" value="TEICHOIC ACID GLYCEROL-PHOSPHATE PRIMASE"/>
    <property type="match status" value="1"/>
</dbReference>
<evidence type="ECO:0000313" key="14">
    <source>
        <dbReference type="EMBL" id="AVT42464.1"/>
    </source>
</evidence>
<dbReference type="Gene3D" id="3.40.50.12580">
    <property type="match status" value="1"/>
</dbReference>
<dbReference type="Pfam" id="PF04464">
    <property type="entry name" value="Glyphos_transf"/>
    <property type="match status" value="2"/>
</dbReference>
<reference evidence="15" key="1">
    <citation type="journal article" date="2018" name="Vet. Microbiol.">
        <title>Proposal of serovars 17 and 18 of Actinobacillus pleuropneumoniae based on serological and genotypic analysis.</title>
        <authorList>
            <person name="Bosse J.T."/>
            <person name="Li Y."/>
            <person name="Sarkoezi R."/>
            <person name="Fodor L."/>
            <person name="Lacouture S."/>
            <person name="Gottschalk M."/>
            <person name="Casas Amoribieta M."/>
            <person name="Angen O."/>
            <person name="Nedbalcova K."/>
            <person name="Holden M.T."/>
            <person name="Maskell D.J."/>
            <person name="Tucker A.W."/>
            <person name="Wren B.W."/>
            <person name="Rycroft A.N."/>
            <person name="Langford P.R."/>
        </authorList>
    </citation>
    <scope>NUCLEOTIDE SEQUENCE</scope>
    <source>
        <strain evidence="11">10907-11</strain>
        <strain evidence="12">11990-6</strain>
        <strain evidence="13">11990-7</strain>
        <strain evidence="15">14-022</strain>
        <strain evidence="9">16287-1</strain>
        <strain evidence="14">17102-10</strain>
        <strain evidence="10">17102-11</strain>
    </source>
</reference>
<keyword evidence="4 15" id="KW-0808">Transferase</keyword>
<organism evidence="15">
    <name type="scientific">Actinobacillus pleuropneumoniae serovar 17</name>
    <dbReference type="NCBI Taxonomy" id="2138311"/>
    <lineage>
        <taxon>Bacteria</taxon>
        <taxon>Pseudomonadati</taxon>
        <taxon>Pseudomonadota</taxon>
        <taxon>Gammaproteobacteria</taxon>
        <taxon>Pasteurellales</taxon>
        <taxon>Pasteurellaceae</taxon>
        <taxon>Actinobacillus</taxon>
    </lineage>
</organism>
<dbReference type="GO" id="GO:0047355">
    <property type="term" value="F:CDP-glycerol glycerophosphotransferase activity"/>
    <property type="evidence" value="ECO:0007669"/>
    <property type="project" value="InterPro"/>
</dbReference>
<keyword evidence="5" id="KW-0777">Teichoic acid biosynthesis</keyword>
<protein>
    <submittedName>
        <fullName evidence="15">CDP-glycerol:poly(Glycerophosphate) glycerophosphotransferase 17D</fullName>
    </submittedName>
</protein>
<evidence type="ECO:0000256" key="3">
    <source>
        <dbReference type="ARBA" id="ARBA00022475"/>
    </source>
</evidence>
<dbReference type="InterPro" id="IPR007554">
    <property type="entry name" value="Glycerophosphate_synth"/>
</dbReference>
<evidence type="ECO:0000259" key="8">
    <source>
        <dbReference type="Pfam" id="PF00534"/>
    </source>
</evidence>
<dbReference type="GO" id="GO:0016757">
    <property type="term" value="F:glycosyltransferase activity"/>
    <property type="evidence" value="ECO:0007669"/>
    <property type="project" value="InterPro"/>
</dbReference>
<dbReference type="Gene3D" id="3.40.50.11820">
    <property type="match status" value="1"/>
</dbReference>
<dbReference type="Gene3D" id="1.25.40.10">
    <property type="entry name" value="Tetratricopeptide repeat domain"/>
    <property type="match status" value="1"/>
</dbReference>
<dbReference type="SMART" id="SM00028">
    <property type="entry name" value="TPR"/>
    <property type="match status" value="2"/>
</dbReference>
<dbReference type="InterPro" id="IPR011990">
    <property type="entry name" value="TPR-like_helical_dom_sf"/>
</dbReference>
<evidence type="ECO:0000256" key="6">
    <source>
        <dbReference type="ARBA" id="ARBA00023136"/>
    </source>
</evidence>
<sequence length="985" mass="114012">MKFLKNSYHNVIAPKGYHRGLVLYRKKQWTEALSCFEAAYSTSPLHAKNTFKLGLCHLKLGNFSEAHSFIAKALEIAPYNTHWRKQLQQAERHLNNTYSSPHKITTVVTRMKQSGISQSIGTAIRKTVLLIPSDYNHRVMADISSFIQYYKDKFDVYIILRELPEDIVYKNTHVLVKNGTSFGEYLKFTADYVIDSGTMNYSYRITDTNKWVSVWHGIPYKKMFVDFDIKNLATAIRYDLAYDSMVSMSNFYTDTFLRKAMRYDGEILQLGCAKIDNLFSSISTSNADKVNALRNELGLPNNKKVILYAPEFREVGELYFPFDPNKLLSHLGEEYCLLTLLPFKGYIEQAENNIYYISDLDNKDALLIADLLISDYHELIYTFDRYNKPAVLIQYDYESFVKQHTSRKQELEILASRKYVAKEANELYQFNWNLLKRYSKQSTLPEYLDSSYIKHKLGIPFDKKIVLYAPTFRKAGAVQLPFDPNTLLNYLDNDYVLITKMHYLNYLANTYNGVIDCTSHENMAELMKIADILISDYSSLVLDFAVLNKPIILFQYDYDEYMKQRGVYFNFGDYLPKEQIIRTEFELYTLNWNKLNSDNSKIINEFYPLEDGKSTQRIVDKINFNADLRFSKDIIFLVNDLNQIGGVHSFLKNMAKYYKQKYNSRIYVIAIKEFAEANSEYHLLESEYIDFKLSSQYLNGACANILQNTDGIVISLQFSAHMYFQKYLTNAKSVLMFHGDVKDMISRELYGPHLDWLNKGKLYNYQKLLLLTQSALDLLKPHLNPEIQDKLGFMHNSIDEEFSPIKQNKKHQLNTAVISRLDADKNIFAMIDLGKEILAQNSNVVVNIYGDGALKDEFIAEITRHGLEHILKVRGFESNKSKIFSENNSLLLMSKSEGFPLVLLEAYAYGKPVIVFDSFTAAKEIVKHNQSGFLLPYGDYGNVVKAIENSKNIKLKDIEMIFNNFSNPTVFAKWDSLILALEQTA</sequence>
<evidence type="ECO:0000313" key="10">
    <source>
        <dbReference type="EMBL" id="AVT42409.1"/>
    </source>
</evidence>
<evidence type="ECO:0000313" key="11">
    <source>
        <dbReference type="EMBL" id="AVT42423.1"/>
    </source>
</evidence>
<name>A0A2R4FY84_ACTPL</name>
<dbReference type="InterPro" id="IPR043149">
    <property type="entry name" value="TagF_N"/>
</dbReference>
<evidence type="ECO:0000313" key="15">
    <source>
        <dbReference type="EMBL" id="AVT42478.1"/>
    </source>
</evidence>
<dbReference type="EMBL" id="MG780420">
    <property type="protein sequence ID" value="AVT42450.1"/>
    <property type="molecule type" value="Genomic_DNA"/>
</dbReference>
<dbReference type="InterPro" id="IPR001296">
    <property type="entry name" value="Glyco_trans_1"/>
</dbReference>
<feature type="repeat" description="TPR" evidence="7">
    <location>
        <begin position="47"/>
        <end position="80"/>
    </location>
</feature>
<dbReference type="InterPro" id="IPR043148">
    <property type="entry name" value="TagF_C"/>
</dbReference>
<comment type="subcellular location">
    <subcellularLocation>
        <location evidence="1">Cell membrane</location>
        <topology evidence="1">Peripheral membrane protein</topology>
    </subcellularLocation>
</comment>
<dbReference type="EMBL" id="MG780421">
    <property type="protein sequence ID" value="AVT42464.1"/>
    <property type="molecule type" value="Genomic_DNA"/>
</dbReference>
<dbReference type="EMBL" id="MG780417">
    <property type="protein sequence ID" value="AVT42409.1"/>
    <property type="molecule type" value="Genomic_DNA"/>
</dbReference>
<keyword evidence="3" id="KW-1003">Cell membrane</keyword>
<evidence type="ECO:0000313" key="13">
    <source>
        <dbReference type="EMBL" id="AVT42450.1"/>
    </source>
</evidence>
<evidence type="ECO:0000256" key="7">
    <source>
        <dbReference type="PROSITE-ProRule" id="PRU00339"/>
    </source>
</evidence>
<dbReference type="EMBL" id="MG780422">
    <property type="protein sequence ID" value="AVT42478.1"/>
    <property type="molecule type" value="Genomic_DNA"/>
</dbReference>
<accession>A0A2R4FY84</accession>
<dbReference type="InterPro" id="IPR051612">
    <property type="entry name" value="Teichoic_Acid_Biosynth"/>
</dbReference>
<evidence type="ECO:0000256" key="5">
    <source>
        <dbReference type="ARBA" id="ARBA00022944"/>
    </source>
</evidence>
<dbReference type="GO" id="GO:0019350">
    <property type="term" value="P:teichoic acid biosynthetic process"/>
    <property type="evidence" value="ECO:0007669"/>
    <property type="project" value="UniProtKB-KW"/>
</dbReference>
<dbReference type="GO" id="GO:0005886">
    <property type="term" value="C:plasma membrane"/>
    <property type="evidence" value="ECO:0007669"/>
    <property type="project" value="UniProtKB-SubCell"/>
</dbReference>
<proteinExistence type="inferred from homology"/>
<evidence type="ECO:0000256" key="4">
    <source>
        <dbReference type="ARBA" id="ARBA00022679"/>
    </source>
</evidence>
<keyword evidence="7" id="KW-0802">TPR repeat</keyword>
<dbReference type="EMBL" id="MG780418">
    <property type="protein sequence ID" value="AVT42423.1"/>
    <property type="molecule type" value="Genomic_DNA"/>
</dbReference>
<dbReference type="PANTHER" id="PTHR37316:SF3">
    <property type="entry name" value="TEICHOIC ACID GLYCEROL-PHOSPHATE TRANSFERASE"/>
    <property type="match status" value="1"/>
</dbReference>
<evidence type="ECO:0000256" key="1">
    <source>
        <dbReference type="ARBA" id="ARBA00004202"/>
    </source>
</evidence>
<comment type="similarity">
    <text evidence="2">Belongs to the CDP-glycerol glycerophosphotransferase family.</text>
</comment>
<feature type="domain" description="Glycosyl transferase family 1" evidence="8">
    <location>
        <begin position="805"/>
        <end position="948"/>
    </location>
</feature>
<evidence type="ECO:0000313" key="12">
    <source>
        <dbReference type="EMBL" id="AVT42436.1"/>
    </source>
</evidence>
<gene>
    <name evidence="15" type="primary">cps17D</name>
</gene>
<evidence type="ECO:0000313" key="9">
    <source>
        <dbReference type="EMBL" id="AVT42395.1"/>
    </source>
</evidence>
<dbReference type="EMBL" id="MG780419">
    <property type="protein sequence ID" value="AVT42436.1"/>
    <property type="molecule type" value="Genomic_DNA"/>
</dbReference>
<dbReference type="EMBL" id="MG780416">
    <property type="protein sequence ID" value="AVT42395.1"/>
    <property type="molecule type" value="Genomic_DNA"/>
</dbReference>
<dbReference type="SUPFAM" id="SSF48452">
    <property type="entry name" value="TPR-like"/>
    <property type="match status" value="1"/>
</dbReference>
<dbReference type="PROSITE" id="PS50005">
    <property type="entry name" value="TPR"/>
    <property type="match status" value="1"/>
</dbReference>